<organism evidence="2 3">
    <name type="scientific">Sphingomonas metalli</name>
    <dbReference type="NCBI Taxonomy" id="1779358"/>
    <lineage>
        <taxon>Bacteria</taxon>
        <taxon>Pseudomonadati</taxon>
        <taxon>Pseudomonadota</taxon>
        <taxon>Alphaproteobacteria</taxon>
        <taxon>Sphingomonadales</taxon>
        <taxon>Sphingomonadaceae</taxon>
        <taxon>Sphingomonas</taxon>
    </lineage>
</organism>
<dbReference type="Gene3D" id="1.20.120.520">
    <property type="entry name" value="nmb1532 protein domain like"/>
    <property type="match status" value="1"/>
</dbReference>
<dbReference type="AlphaFoldDB" id="A0A916T186"/>
<evidence type="ECO:0000313" key="2">
    <source>
        <dbReference type="EMBL" id="GGB25805.1"/>
    </source>
</evidence>
<evidence type="ECO:0000259" key="1">
    <source>
        <dbReference type="Pfam" id="PF01814"/>
    </source>
</evidence>
<gene>
    <name evidence="2" type="ORF">GCM10011380_14240</name>
</gene>
<reference evidence="2" key="1">
    <citation type="journal article" date="2014" name="Int. J. Syst. Evol. Microbiol.">
        <title>Complete genome sequence of Corynebacterium casei LMG S-19264T (=DSM 44701T), isolated from a smear-ripened cheese.</title>
        <authorList>
            <consortium name="US DOE Joint Genome Institute (JGI-PGF)"/>
            <person name="Walter F."/>
            <person name="Albersmeier A."/>
            <person name="Kalinowski J."/>
            <person name="Ruckert C."/>
        </authorList>
    </citation>
    <scope>NUCLEOTIDE SEQUENCE</scope>
    <source>
        <strain evidence="2">CGMCC 1.15330</strain>
    </source>
</reference>
<proteinExistence type="predicted"/>
<comment type="caution">
    <text evidence="2">The sequence shown here is derived from an EMBL/GenBank/DDBJ whole genome shotgun (WGS) entry which is preliminary data.</text>
</comment>
<evidence type="ECO:0000313" key="3">
    <source>
        <dbReference type="Proteomes" id="UP000623067"/>
    </source>
</evidence>
<reference evidence="2" key="2">
    <citation type="submission" date="2020-09" db="EMBL/GenBank/DDBJ databases">
        <authorList>
            <person name="Sun Q."/>
            <person name="Zhou Y."/>
        </authorList>
    </citation>
    <scope>NUCLEOTIDE SEQUENCE</scope>
    <source>
        <strain evidence="2">CGMCC 1.15330</strain>
    </source>
</reference>
<sequence length="203" mass="22601">MCSDPENTGVDAIMTQPHQQDAANGKGRTIAIGAAAAVATGLLANLFRKAAVQAPTYFAGEWDTALAAEHKAALALFDALEKTGDDAVARRTVLLTQLKHAIGKHALQEENVVYTMMRDQGLTEAADHLNHEHGYVKQYFFDLTEMSRSDPAWLPKLKEFRALIESHMREEEDELFPKLRAKMSGEQNRHITRMMNREGLKLA</sequence>
<dbReference type="PANTHER" id="PTHR35585">
    <property type="entry name" value="HHE DOMAIN PROTEIN (AFU_ORTHOLOGUE AFUA_4G00730)"/>
    <property type="match status" value="1"/>
</dbReference>
<dbReference type="Pfam" id="PF01814">
    <property type="entry name" value="Hemerythrin"/>
    <property type="match status" value="1"/>
</dbReference>
<dbReference type="EMBL" id="BMIH01000002">
    <property type="protein sequence ID" value="GGB25805.1"/>
    <property type="molecule type" value="Genomic_DNA"/>
</dbReference>
<dbReference type="PANTHER" id="PTHR35585:SF1">
    <property type="entry name" value="HHE DOMAIN PROTEIN (AFU_ORTHOLOGUE AFUA_4G00730)"/>
    <property type="match status" value="1"/>
</dbReference>
<protein>
    <recommendedName>
        <fullName evidence="1">Hemerythrin-like domain-containing protein</fullName>
    </recommendedName>
</protein>
<dbReference type="InterPro" id="IPR012312">
    <property type="entry name" value="Hemerythrin-like"/>
</dbReference>
<accession>A0A916T186</accession>
<keyword evidence="3" id="KW-1185">Reference proteome</keyword>
<dbReference type="Proteomes" id="UP000623067">
    <property type="component" value="Unassembled WGS sequence"/>
</dbReference>
<name>A0A916T186_9SPHN</name>
<feature type="domain" description="Hemerythrin-like" evidence="1">
    <location>
        <begin position="65"/>
        <end position="179"/>
    </location>
</feature>